<evidence type="ECO:0000313" key="14">
    <source>
        <dbReference type="EMBL" id="UYV69210.1"/>
    </source>
</evidence>
<keyword evidence="6 12" id="KW-0931">ER-Golgi transport</keyword>
<reference evidence="14 15" key="1">
    <citation type="submission" date="2022-01" db="EMBL/GenBank/DDBJ databases">
        <title>A chromosomal length assembly of Cordylochernes scorpioides.</title>
        <authorList>
            <person name="Zeh D."/>
            <person name="Zeh J."/>
        </authorList>
    </citation>
    <scope>NUCLEOTIDE SEQUENCE [LARGE SCALE GENOMIC DNA]</scope>
    <source>
        <strain evidence="14">IN4F17</strain>
        <tissue evidence="14">Whole Body</tissue>
    </source>
</reference>
<evidence type="ECO:0000256" key="9">
    <source>
        <dbReference type="ARBA" id="ARBA00023136"/>
    </source>
</evidence>
<proteinExistence type="inferred from homology"/>
<accession>A0ABY6KQ19</accession>
<evidence type="ECO:0000256" key="4">
    <source>
        <dbReference type="ARBA" id="ARBA00022448"/>
    </source>
</evidence>
<evidence type="ECO:0000256" key="8">
    <source>
        <dbReference type="ARBA" id="ARBA00023034"/>
    </source>
</evidence>
<evidence type="ECO:0000313" key="15">
    <source>
        <dbReference type="Proteomes" id="UP001235939"/>
    </source>
</evidence>
<dbReference type="EMBL" id="CP092868">
    <property type="protein sequence ID" value="UYV69210.1"/>
    <property type="molecule type" value="Genomic_DNA"/>
</dbReference>
<keyword evidence="8 12" id="KW-0333">Golgi apparatus</keyword>
<gene>
    <name evidence="14" type="ORF">LAZ67_6002847</name>
</gene>
<sequence length="232" mass="25468">MSEVTLVNLPTYLYVVCPVDVATTCVVAEIIMLDGMTCVYRSSVDIIFYVIGSCHENEVTPLTLLYSLVALSVLGDDRAMETLLPSQMGGVEEVGVLLVFPPVTRDRHCNSGCKTPNVCIQLILSTVLGCLHDSVSQILRKNVEKRTLLDSLDIIMLAVDEICDGGIILEADPSAVVQRVALRTDDIPLGEQTVAQVSLIRCSCVTTSAFRSPPPSSYLHMIYLCFFCYFFF</sequence>
<keyword evidence="9 12" id="KW-0472">Membrane</keyword>
<evidence type="ECO:0000256" key="7">
    <source>
        <dbReference type="ARBA" id="ARBA00022927"/>
    </source>
</evidence>
<organism evidence="14 15">
    <name type="scientific">Cordylochernes scorpioides</name>
    <dbReference type="NCBI Taxonomy" id="51811"/>
    <lineage>
        <taxon>Eukaryota</taxon>
        <taxon>Metazoa</taxon>
        <taxon>Ecdysozoa</taxon>
        <taxon>Arthropoda</taxon>
        <taxon>Chelicerata</taxon>
        <taxon>Arachnida</taxon>
        <taxon>Pseudoscorpiones</taxon>
        <taxon>Cheliferoidea</taxon>
        <taxon>Chernetidae</taxon>
        <taxon>Cordylochernes</taxon>
    </lineage>
</organism>
<dbReference type="Pfam" id="PF01217">
    <property type="entry name" value="Clat_adaptor_s"/>
    <property type="match status" value="1"/>
</dbReference>
<dbReference type="SUPFAM" id="SSF64356">
    <property type="entry name" value="SNARE-like"/>
    <property type="match status" value="1"/>
</dbReference>
<name>A0ABY6KQ19_9ARAC</name>
<dbReference type="PANTHER" id="PTHR11043:SF0">
    <property type="entry name" value="COATOMER SUBUNIT ZETA"/>
    <property type="match status" value="1"/>
</dbReference>
<evidence type="ECO:0000256" key="10">
    <source>
        <dbReference type="ARBA" id="ARBA00023329"/>
    </source>
</evidence>
<protein>
    <recommendedName>
        <fullName evidence="12">Coatomer subunit zeta</fullName>
    </recommendedName>
</protein>
<comment type="function">
    <text evidence="11">The coatomer is a cytosolic protein complex that binds to dilysine motifs and reversibly associates with Golgi non-clathrin-coated vesicles, which further mediate biosynthetic protein transport from the ER, via the Golgi up to the trans Golgi network. Coatomer complex is required for budding from Golgi membranes, and is essential for the retrograde Golgi-to-ER transport of dilysine-tagged proteins. The zeta subunit may be involved in regulating the coat assembly and, hence, the rate of biosynthetic protein transport due to its association-dissociation properties with the coatomer complex.</text>
</comment>
<dbReference type="InterPro" id="IPR022775">
    <property type="entry name" value="AP_mu_sigma_su"/>
</dbReference>
<keyword evidence="15" id="KW-1185">Reference proteome</keyword>
<dbReference type="Proteomes" id="UP001235939">
    <property type="component" value="Chromosome 06"/>
</dbReference>
<feature type="domain" description="AP complex mu/sigma subunit" evidence="13">
    <location>
        <begin position="122"/>
        <end position="183"/>
    </location>
</feature>
<dbReference type="InterPro" id="IPR011012">
    <property type="entry name" value="Longin-like_dom_sf"/>
</dbReference>
<evidence type="ECO:0000256" key="2">
    <source>
        <dbReference type="ARBA" id="ARBA00006972"/>
    </source>
</evidence>
<comment type="similarity">
    <text evidence="2 12">Belongs to the adaptor complexes small subunit family.</text>
</comment>
<evidence type="ECO:0000256" key="3">
    <source>
        <dbReference type="ARBA" id="ARBA00011775"/>
    </source>
</evidence>
<comment type="subcellular location">
    <subcellularLocation>
        <location evidence="12">Cytoplasm</location>
    </subcellularLocation>
    <subcellularLocation>
        <location evidence="1 12">Golgi apparatus membrane</location>
        <topology evidence="1 12">Peripheral membrane protein</topology>
        <orientation evidence="1 12">Cytoplasmic side</orientation>
    </subcellularLocation>
    <subcellularLocation>
        <location evidence="12">Cytoplasmic vesicle</location>
        <location evidence="12">COPI-coated vesicle membrane</location>
        <topology evidence="12">Peripheral membrane protein</topology>
        <orientation evidence="12">Cytoplasmic side</orientation>
    </subcellularLocation>
</comment>
<keyword evidence="7 12" id="KW-0653">Protein transport</keyword>
<evidence type="ECO:0000256" key="11">
    <source>
        <dbReference type="ARBA" id="ARBA00045555"/>
    </source>
</evidence>
<keyword evidence="10 12" id="KW-0968">Cytoplasmic vesicle</keyword>
<evidence type="ECO:0000256" key="12">
    <source>
        <dbReference type="RuleBase" id="RU366053"/>
    </source>
</evidence>
<evidence type="ECO:0000256" key="6">
    <source>
        <dbReference type="ARBA" id="ARBA00022892"/>
    </source>
</evidence>
<evidence type="ECO:0000259" key="13">
    <source>
        <dbReference type="Pfam" id="PF01217"/>
    </source>
</evidence>
<dbReference type="InterPro" id="IPR039652">
    <property type="entry name" value="Coatomer_zeta"/>
</dbReference>
<keyword evidence="5 12" id="KW-0963">Cytoplasm</keyword>
<evidence type="ECO:0000256" key="5">
    <source>
        <dbReference type="ARBA" id="ARBA00022490"/>
    </source>
</evidence>
<dbReference type="PANTHER" id="PTHR11043">
    <property type="entry name" value="ZETA-COAT PROTEIN"/>
    <property type="match status" value="1"/>
</dbReference>
<keyword evidence="4 12" id="KW-0813">Transport</keyword>
<evidence type="ECO:0000256" key="1">
    <source>
        <dbReference type="ARBA" id="ARBA00004255"/>
    </source>
</evidence>
<comment type="subunit">
    <text evidence="3 12">Oligomeric complex that consists of at least the alpha, beta, beta', gamma, delta, epsilon and zeta subunits.</text>
</comment>
<dbReference type="Gene3D" id="3.30.450.60">
    <property type="match status" value="1"/>
</dbReference>